<comment type="caution">
    <text evidence="2">The sequence shown here is derived from an EMBL/GenBank/DDBJ whole genome shotgun (WGS) entry which is preliminary data.</text>
</comment>
<name>A0ABV6Z584_UNCC1</name>
<dbReference type="PANTHER" id="PTHR37024">
    <property type="entry name" value="TYPE VI SECRETION SYSTEM DUF2094 AND IMPA-RELATED DOMAIN PROTEIN"/>
    <property type="match status" value="1"/>
</dbReference>
<dbReference type="PANTHER" id="PTHR37024:SF3">
    <property type="entry name" value="TYPE VI SECRETION SYSTEM PROTEIN TSSA"/>
    <property type="match status" value="1"/>
</dbReference>
<accession>A0ABV6Z584</accession>
<evidence type="ECO:0000313" key="3">
    <source>
        <dbReference type="Proteomes" id="UP001594351"/>
    </source>
</evidence>
<dbReference type="EMBL" id="JBHPBY010000551">
    <property type="protein sequence ID" value="MFC1853613.1"/>
    <property type="molecule type" value="Genomic_DNA"/>
</dbReference>
<feature type="non-terminal residue" evidence="2">
    <location>
        <position position="163"/>
    </location>
</feature>
<evidence type="ECO:0000313" key="2">
    <source>
        <dbReference type="EMBL" id="MFC1853613.1"/>
    </source>
</evidence>
<proteinExistence type="predicted"/>
<dbReference type="Pfam" id="PF06812">
    <property type="entry name" value="ImpA_N"/>
    <property type="match status" value="1"/>
</dbReference>
<gene>
    <name evidence="2" type="ORF">ACFL27_25800</name>
</gene>
<sequence>MELKDLGKTPISADKPAGENVQYDPLFESLSEEIQKLASPTASSAIDWNNVIRLSKEILETKSKDLLACLYLSVGLLKIEKLSGFEQSIVILKDLLETYWENMFPPKKRMKKRINAVNWWKEKIEESVPSLQAETWPSERRAEFLDNLNTVDQFLGDKSEDAP</sequence>
<evidence type="ECO:0000259" key="1">
    <source>
        <dbReference type="Pfam" id="PF06812"/>
    </source>
</evidence>
<keyword evidence="3" id="KW-1185">Reference proteome</keyword>
<feature type="domain" description="ImpA N-terminal" evidence="1">
    <location>
        <begin position="9"/>
        <end position="121"/>
    </location>
</feature>
<reference evidence="2 3" key="1">
    <citation type="submission" date="2024-09" db="EMBL/GenBank/DDBJ databases">
        <title>Laminarin stimulates single cell rates of sulfate reduction while oxygen inhibits transcriptomic activity in coastal marine sediment.</title>
        <authorList>
            <person name="Lindsay M."/>
            <person name="Orcutt B."/>
            <person name="Emerson D."/>
            <person name="Stepanauskas R."/>
            <person name="D'Angelo T."/>
        </authorList>
    </citation>
    <scope>NUCLEOTIDE SEQUENCE [LARGE SCALE GENOMIC DNA]</scope>
    <source>
        <strain evidence="2">SAG AM-311-K15</strain>
    </source>
</reference>
<protein>
    <submittedName>
        <fullName evidence="2">Type VI secretion system ImpA family N-terminal domain-containing protein</fullName>
    </submittedName>
</protein>
<dbReference type="InterPro" id="IPR010657">
    <property type="entry name" value="ImpA_N"/>
</dbReference>
<organism evidence="2 3">
    <name type="scientific">candidate division CSSED10-310 bacterium</name>
    <dbReference type="NCBI Taxonomy" id="2855610"/>
    <lineage>
        <taxon>Bacteria</taxon>
        <taxon>Bacteria division CSSED10-310</taxon>
    </lineage>
</organism>
<dbReference type="Proteomes" id="UP001594351">
    <property type="component" value="Unassembled WGS sequence"/>
</dbReference>